<dbReference type="PANTHER" id="PTHR35391:SF7">
    <property type="entry name" value="C2H2-TYPE DOMAIN-CONTAINING PROTEIN"/>
    <property type="match status" value="1"/>
</dbReference>
<evidence type="ECO:0000313" key="2">
    <source>
        <dbReference type="Proteomes" id="UP001358417"/>
    </source>
</evidence>
<organism evidence="1 2">
    <name type="scientific">Exophiala bonariae</name>
    <dbReference type="NCBI Taxonomy" id="1690606"/>
    <lineage>
        <taxon>Eukaryota</taxon>
        <taxon>Fungi</taxon>
        <taxon>Dikarya</taxon>
        <taxon>Ascomycota</taxon>
        <taxon>Pezizomycotina</taxon>
        <taxon>Eurotiomycetes</taxon>
        <taxon>Chaetothyriomycetidae</taxon>
        <taxon>Chaetothyriales</taxon>
        <taxon>Herpotrichiellaceae</taxon>
        <taxon>Exophiala</taxon>
    </lineage>
</organism>
<name>A0AAV9N1F9_9EURO</name>
<protein>
    <recommendedName>
        <fullName evidence="3">Fungal N-terminal domain-containing protein</fullName>
    </recommendedName>
</protein>
<sequence>METNISSSYRRCASSLEKTIANKDLEAEASSVPLALWEDVLVRLKLFASKIGAHQTGTMSLDYRLREATHLRDRLLKTLSSIDNAIEDMNEIIASRYLSSDNEEFMSAEERCNQLRDVYNTLQTLVDSMFHLSMTIRKPGRVQRIQNFGEEAESETSFLNSLDLRRITDNFPYASIVLRQRLTTATARRRKTLKYLERRHHKLQKGIDGGDDEEGSTVLSSLVATALVENDLEHQTSKSDIGGSETSFGTSLFSSSNRRTIPPPPEASHDGKPFECLYCFYIIRIS</sequence>
<gene>
    <name evidence="1" type="ORF">LTR84_006421</name>
</gene>
<dbReference type="PANTHER" id="PTHR35391">
    <property type="entry name" value="C2H2-TYPE DOMAIN-CONTAINING PROTEIN-RELATED"/>
    <property type="match status" value="1"/>
</dbReference>
<comment type="caution">
    <text evidence="1">The sequence shown here is derived from an EMBL/GenBank/DDBJ whole genome shotgun (WGS) entry which is preliminary data.</text>
</comment>
<dbReference type="Proteomes" id="UP001358417">
    <property type="component" value="Unassembled WGS sequence"/>
</dbReference>
<reference evidence="1 2" key="1">
    <citation type="submission" date="2023-08" db="EMBL/GenBank/DDBJ databases">
        <title>Black Yeasts Isolated from many extreme environments.</title>
        <authorList>
            <person name="Coleine C."/>
            <person name="Stajich J.E."/>
            <person name="Selbmann L."/>
        </authorList>
    </citation>
    <scope>NUCLEOTIDE SEQUENCE [LARGE SCALE GENOMIC DNA]</scope>
    <source>
        <strain evidence="1 2">CCFEE 5792</strain>
    </source>
</reference>
<dbReference type="GeneID" id="89974593"/>
<dbReference type="RefSeq" id="XP_064703283.1">
    <property type="nucleotide sequence ID" value="XM_064849982.1"/>
</dbReference>
<evidence type="ECO:0008006" key="3">
    <source>
        <dbReference type="Google" id="ProtNLM"/>
    </source>
</evidence>
<keyword evidence="2" id="KW-1185">Reference proteome</keyword>
<evidence type="ECO:0000313" key="1">
    <source>
        <dbReference type="EMBL" id="KAK5047756.1"/>
    </source>
</evidence>
<dbReference type="AlphaFoldDB" id="A0AAV9N1F9"/>
<dbReference type="EMBL" id="JAVRRD010000024">
    <property type="protein sequence ID" value="KAK5047756.1"/>
    <property type="molecule type" value="Genomic_DNA"/>
</dbReference>
<proteinExistence type="predicted"/>
<accession>A0AAV9N1F9</accession>